<evidence type="ECO:0000259" key="2">
    <source>
        <dbReference type="Pfam" id="PF12975"/>
    </source>
</evidence>
<keyword evidence="4" id="KW-1185">Reference proteome</keyword>
<feature type="domain" description="DUF3859" evidence="2">
    <location>
        <begin position="66"/>
        <end position="158"/>
    </location>
</feature>
<dbReference type="EMBL" id="VCPC01000001">
    <property type="protein sequence ID" value="TMV15425.1"/>
    <property type="molecule type" value="Genomic_DNA"/>
</dbReference>
<feature type="signal peptide" evidence="1">
    <location>
        <begin position="1"/>
        <end position="20"/>
    </location>
</feature>
<proteinExistence type="predicted"/>
<sequence>MRVPLFSLLICIATALPARAEIWFDPDRLTGVAGAFCQQRPVGEVIAPDTQAQKIDLLPDIPDIIWPGAAVPAMPGISFGIRSVGTTADIYYPVLIEVTHPPFLNSGTTRQSYVTELGGEEPSINAYSFDTVEEMVPGPWRFRAWHNGALLYDVTFRVVAPELAPGVGDSCGGDFMS</sequence>
<evidence type="ECO:0000313" key="3">
    <source>
        <dbReference type="EMBL" id="TMV15425.1"/>
    </source>
</evidence>
<evidence type="ECO:0000256" key="1">
    <source>
        <dbReference type="SAM" id="SignalP"/>
    </source>
</evidence>
<reference evidence="3 4" key="1">
    <citation type="submission" date="2019-05" db="EMBL/GenBank/DDBJ databases">
        <title>Marivita sp. nov. isolated from sea sediment.</title>
        <authorList>
            <person name="Kim W."/>
        </authorList>
    </citation>
    <scope>NUCLEOTIDE SEQUENCE [LARGE SCALE GENOMIC DNA]</scope>
    <source>
        <strain evidence="3 4">CAU 1492</strain>
    </source>
</reference>
<gene>
    <name evidence="3" type="ORF">FGK64_05570</name>
</gene>
<dbReference type="RefSeq" id="WP_138862770.1">
    <property type="nucleotide sequence ID" value="NZ_VCPC01000001.1"/>
</dbReference>
<keyword evidence="1" id="KW-0732">Signal</keyword>
<dbReference type="Gene3D" id="2.60.40.2390">
    <property type="match status" value="1"/>
</dbReference>
<name>A0ABY2XEI5_9RHOB</name>
<organism evidence="3 4">
    <name type="scientific">Arenibacterium halophilum</name>
    <dbReference type="NCBI Taxonomy" id="2583821"/>
    <lineage>
        <taxon>Bacteria</taxon>
        <taxon>Pseudomonadati</taxon>
        <taxon>Pseudomonadota</taxon>
        <taxon>Alphaproteobacteria</taxon>
        <taxon>Rhodobacterales</taxon>
        <taxon>Paracoccaceae</taxon>
        <taxon>Arenibacterium</taxon>
    </lineage>
</organism>
<feature type="chain" id="PRO_5045817521" evidence="1">
    <location>
        <begin position="21"/>
        <end position="177"/>
    </location>
</feature>
<dbReference type="InterPro" id="IPR024331">
    <property type="entry name" value="DUF3859"/>
</dbReference>
<comment type="caution">
    <text evidence="3">The sequence shown here is derived from an EMBL/GenBank/DDBJ whole genome shotgun (WGS) entry which is preliminary data.</text>
</comment>
<accession>A0ABY2XEI5</accession>
<protein>
    <submittedName>
        <fullName evidence="3">DUF3859 domain-containing protein</fullName>
    </submittedName>
</protein>
<dbReference type="Proteomes" id="UP001191082">
    <property type="component" value="Unassembled WGS sequence"/>
</dbReference>
<dbReference type="Pfam" id="PF12975">
    <property type="entry name" value="DUF3859"/>
    <property type="match status" value="1"/>
</dbReference>
<evidence type="ECO:0000313" key="4">
    <source>
        <dbReference type="Proteomes" id="UP001191082"/>
    </source>
</evidence>